<evidence type="ECO:0000313" key="2">
    <source>
        <dbReference type="Proteomes" id="UP000024635"/>
    </source>
</evidence>
<protein>
    <recommendedName>
        <fullName evidence="3">GIY-YIG domain-containing protein</fullName>
    </recommendedName>
</protein>
<gene>
    <name evidence="1" type="primary">Acey_s0569.g86</name>
    <name evidence="1" type="ORF">Y032_0569g86</name>
</gene>
<organism evidence="1 2">
    <name type="scientific">Ancylostoma ceylanicum</name>
    <dbReference type="NCBI Taxonomy" id="53326"/>
    <lineage>
        <taxon>Eukaryota</taxon>
        <taxon>Metazoa</taxon>
        <taxon>Ecdysozoa</taxon>
        <taxon>Nematoda</taxon>
        <taxon>Chromadorea</taxon>
        <taxon>Rhabditida</taxon>
        <taxon>Rhabditina</taxon>
        <taxon>Rhabditomorpha</taxon>
        <taxon>Strongyloidea</taxon>
        <taxon>Ancylostomatidae</taxon>
        <taxon>Ancylostomatinae</taxon>
        <taxon>Ancylostoma</taxon>
    </lineage>
</organism>
<comment type="caution">
    <text evidence="1">The sequence shown here is derived from an EMBL/GenBank/DDBJ whole genome shotgun (WGS) entry which is preliminary data.</text>
</comment>
<sequence length="238" mass="26849">MRNLDHRFGGAQLANIRAYWWSCITIARSKGYPLNNLPRPRCGRTRVNPPRLEGDKEVPFCLPFISDHFSQEIRACVRRSGLEDSLRVVEVPPTNLKQRLVSNSAYDRLCNTKNCIIYPAGRPGDCATSGVIYLITCKICKEENIGETGRPLGIRIQEHLDGLQKSKPTTPLGTHRRQRHDDEEFGVDVSILARKVEISARKTLEAFWISAKSPKMNRKDECIAITNELAPFVGLCGF</sequence>
<evidence type="ECO:0008006" key="3">
    <source>
        <dbReference type="Google" id="ProtNLM"/>
    </source>
</evidence>
<dbReference type="EMBL" id="JARK01000169">
    <property type="protein sequence ID" value="EYC41440.1"/>
    <property type="molecule type" value="Genomic_DNA"/>
</dbReference>
<proteinExistence type="predicted"/>
<evidence type="ECO:0000313" key="1">
    <source>
        <dbReference type="EMBL" id="EYC41440.1"/>
    </source>
</evidence>
<dbReference type="Proteomes" id="UP000024635">
    <property type="component" value="Unassembled WGS sequence"/>
</dbReference>
<keyword evidence="2" id="KW-1185">Reference proteome</keyword>
<dbReference type="OrthoDB" id="5839195at2759"/>
<accession>A0A016WP53</accession>
<dbReference type="AlphaFoldDB" id="A0A016WP53"/>
<reference evidence="2" key="1">
    <citation type="journal article" date="2015" name="Nat. Genet.">
        <title>The genome and transcriptome of the zoonotic hookworm Ancylostoma ceylanicum identify infection-specific gene families.</title>
        <authorList>
            <person name="Schwarz E.M."/>
            <person name="Hu Y."/>
            <person name="Antoshechkin I."/>
            <person name="Miller M.M."/>
            <person name="Sternberg P.W."/>
            <person name="Aroian R.V."/>
        </authorList>
    </citation>
    <scope>NUCLEOTIDE SEQUENCE</scope>
    <source>
        <strain evidence="2">HY135</strain>
    </source>
</reference>
<name>A0A016WP53_9BILA</name>